<organism evidence="2 3">
    <name type="scientific">Pipistrellus kuhlii</name>
    <name type="common">Kuhl's pipistrelle</name>
    <dbReference type="NCBI Taxonomy" id="59472"/>
    <lineage>
        <taxon>Eukaryota</taxon>
        <taxon>Metazoa</taxon>
        <taxon>Chordata</taxon>
        <taxon>Craniata</taxon>
        <taxon>Vertebrata</taxon>
        <taxon>Euteleostomi</taxon>
        <taxon>Mammalia</taxon>
        <taxon>Eutheria</taxon>
        <taxon>Laurasiatheria</taxon>
        <taxon>Chiroptera</taxon>
        <taxon>Yangochiroptera</taxon>
        <taxon>Vespertilionidae</taxon>
        <taxon>Pipistrellus</taxon>
    </lineage>
</organism>
<dbReference type="AlphaFoldDB" id="A0A7J7QVT1"/>
<name>A0A7J7QVT1_PIPKU</name>
<gene>
    <name evidence="2" type="ORF">mPipKuh1_008336</name>
</gene>
<evidence type="ECO:0000256" key="1">
    <source>
        <dbReference type="SAM" id="MobiDB-lite"/>
    </source>
</evidence>
<feature type="compositionally biased region" description="Low complexity" evidence="1">
    <location>
        <begin position="10"/>
        <end position="28"/>
    </location>
</feature>
<dbReference type="AntiFam" id="ANF00010">
    <property type="entry name" value="tRNA translation"/>
</dbReference>
<dbReference type="EMBL" id="JACAGB010000132">
    <property type="protein sequence ID" value="KAF6267956.1"/>
    <property type="molecule type" value="Genomic_DNA"/>
</dbReference>
<sequence>MELWTGRGGPSAWPAPSHGPGASGGVRCPSELPRRRERLCPRLHHSPEPGLRCGSALTARAASALSVCPLVVSAPQRPVLLPVSGFAYQPFITQDQVTGTRWAGPANGCRPRGWGAQSFKWLLAGPSRVAQWIERWPAHRRVLGSIPAKGTCLGGELQLQQGACRRQLIHDSLSSLMFLTLFPFPFLSGINKNI</sequence>
<keyword evidence="3" id="KW-1185">Reference proteome</keyword>
<protein>
    <submittedName>
        <fullName evidence="2">Uncharacterized protein</fullName>
    </submittedName>
</protein>
<evidence type="ECO:0000313" key="2">
    <source>
        <dbReference type="EMBL" id="KAF6267956.1"/>
    </source>
</evidence>
<evidence type="ECO:0000313" key="3">
    <source>
        <dbReference type="Proteomes" id="UP000558488"/>
    </source>
</evidence>
<proteinExistence type="predicted"/>
<reference evidence="2 3" key="1">
    <citation type="journal article" date="2020" name="Nature">
        <title>Six reference-quality genomes reveal evolution of bat adaptations.</title>
        <authorList>
            <person name="Jebb D."/>
            <person name="Huang Z."/>
            <person name="Pippel M."/>
            <person name="Hughes G.M."/>
            <person name="Lavrichenko K."/>
            <person name="Devanna P."/>
            <person name="Winkler S."/>
            <person name="Jermiin L.S."/>
            <person name="Skirmuntt E.C."/>
            <person name="Katzourakis A."/>
            <person name="Burkitt-Gray L."/>
            <person name="Ray D.A."/>
            <person name="Sullivan K.A.M."/>
            <person name="Roscito J.G."/>
            <person name="Kirilenko B.M."/>
            <person name="Davalos L.M."/>
            <person name="Corthals A.P."/>
            <person name="Power M.L."/>
            <person name="Jones G."/>
            <person name="Ransome R.D."/>
            <person name="Dechmann D.K.N."/>
            <person name="Locatelli A.G."/>
            <person name="Puechmaille S.J."/>
            <person name="Fedrigo O."/>
            <person name="Jarvis E.D."/>
            <person name="Hiller M."/>
            <person name="Vernes S.C."/>
            <person name="Myers E.W."/>
            <person name="Teeling E.C."/>
        </authorList>
    </citation>
    <scope>NUCLEOTIDE SEQUENCE [LARGE SCALE GENOMIC DNA]</scope>
    <source>
        <strain evidence="2">MPipKuh1</strain>
        <tissue evidence="2">Flight muscle</tissue>
    </source>
</reference>
<dbReference type="Proteomes" id="UP000558488">
    <property type="component" value="Unassembled WGS sequence"/>
</dbReference>
<feature type="region of interest" description="Disordered" evidence="1">
    <location>
        <begin position="1"/>
        <end position="28"/>
    </location>
</feature>
<accession>A0A7J7QVT1</accession>
<comment type="caution">
    <text evidence="2">The sequence shown here is derived from an EMBL/GenBank/DDBJ whole genome shotgun (WGS) entry which is preliminary data.</text>
</comment>